<proteinExistence type="predicted"/>
<protein>
    <submittedName>
        <fullName evidence="2">HEPN domain-containing protein</fullName>
    </submittedName>
</protein>
<dbReference type="EMBL" id="JAUMIT010000017">
    <property type="protein sequence ID" value="MDO3696000.1"/>
    <property type="molecule type" value="Genomic_DNA"/>
</dbReference>
<dbReference type="InterPro" id="IPR041519">
    <property type="entry name" value="HEPN_RiboL-PSP"/>
</dbReference>
<feature type="domain" description="RiboL-PSP-HEPN" evidence="1">
    <location>
        <begin position="65"/>
        <end position="219"/>
    </location>
</feature>
<evidence type="ECO:0000259" key="1">
    <source>
        <dbReference type="Pfam" id="PF18735"/>
    </source>
</evidence>
<evidence type="ECO:0000313" key="3">
    <source>
        <dbReference type="Proteomes" id="UP001168642"/>
    </source>
</evidence>
<evidence type="ECO:0000313" key="2">
    <source>
        <dbReference type="EMBL" id="MDO3696000.1"/>
    </source>
</evidence>
<gene>
    <name evidence="2" type="ORF">QVZ41_14200</name>
</gene>
<reference evidence="2" key="1">
    <citation type="submission" date="2023-07" db="EMBL/GenBank/DDBJ databases">
        <title>Wenyingzhuangia sp. chi5 genome sequencing and assembly.</title>
        <authorList>
            <person name="Park S."/>
        </authorList>
    </citation>
    <scope>NUCLEOTIDE SEQUENCE</scope>
    <source>
        <strain evidence="2">Chi5</strain>
    </source>
</reference>
<comment type="caution">
    <text evidence="2">The sequence shown here is derived from an EMBL/GenBank/DDBJ whole genome shotgun (WGS) entry which is preliminary data.</text>
</comment>
<dbReference type="Proteomes" id="UP001168642">
    <property type="component" value="Unassembled WGS sequence"/>
</dbReference>
<accession>A0ABT8VVK5</accession>
<dbReference type="Pfam" id="PF18735">
    <property type="entry name" value="HEPN_RiboL-PSP"/>
    <property type="match status" value="1"/>
</dbReference>
<name>A0ABT8VVK5_9FLAO</name>
<organism evidence="2 3">
    <name type="scientific">Wenyingzhuangia gilva</name>
    <dbReference type="NCBI Taxonomy" id="3057677"/>
    <lineage>
        <taxon>Bacteria</taxon>
        <taxon>Pseudomonadati</taxon>
        <taxon>Bacteroidota</taxon>
        <taxon>Flavobacteriia</taxon>
        <taxon>Flavobacteriales</taxon>
        <taxon>Flavobacteriaceae</taxon>
        <taxon>Wenyingzhuangia</taxon>
    </lineage>
</organism>
<sequence>MNYNKNLLDRADFILKIADESLSQGKRNDYGNLLADFSMLKSLKTSGLSFILDLFGSEHPYYTEFKNVLRSPYEPNINSAKEIINNIKSEIENGWLTSIKGIVSSEIFSDFLEMADHLLENDYKDPAAVMIGSVLEEHIRQLCISNGIDTTFEKDGKTINLKADRMNSELAKAGVYNKLDQKNVTALLDLRNKAAHGNYSEYDKAQVKLMYDSVFNFITRNQI</sequence>
<keyword evidence="3" id="KW-1185">Reference proteome</keyword>
<dbReference type="RefSeq" id="WP_302885308.1">
    <property type="nucleotide sequence ID" value="NZ_JAUMIT010000017.1"/>
</dbReference>